<feature type="binding site" evidence="10">
    <location>
        <position position="490"/>
    </location>
    <ligand>
        <name>substrate</name>
    </ligand>
</feature>
<dbReference type="GO" id="GO:0043419">
    <property type="term" value="P:urea catabolic process"/>
    <property type="evidence" value="ECO:0007669"/>
    <property type="project" value="InterPro"/>
</dbReference>
<evidence type="ECO:0000256" key="7">
    <source>
        <dbReference type="PIRSR" id="PIRSR611612-50"/>
    </source>
</evidence>
<comment type="PTM">
    <text evidence="7">Carbamylation allows a single lysine to coordinate two nickel ions.</text>
</comment>
<dbReference type="InterPro" id="IPR001138">
    <property type="entry name" value="Zn2Cys6_DnaBD"/>
</dbReference>
<evidence type="ECO:0000256" key="4">
    <source>
        <dbReference type="ARBA" id="ARBA00022723"/>
    </source>
</evidence>
<dbReference type="SUPFAM" id="SSF57701">
    <property type="entry name" value="Zn2/Cys6 DNA-binding domain"/>
    <property type="match status" value="1"/>
</dbReference>
<feature type="binding site" evidence="8">
    <location>
        <position position="407"/>
    </location>
    <ligand>
        <name>Ni(2+)</name>
        <dbReference type="ChEBI" id="CHEBI:49786"/>
        <label>1</label>
    </ligand>
</feature>
<dbReference type="GO" id="GO:0035550">
    <property type="term" value="C:urease complex"/>
    <property type="evidence" value="ECO:0007669"/>
    <property type="project" value="InterPro"/>
</dbReference>
<dbReference type="GO" id="GO:0008270">
    <property type="term" value="F:zinc ion binding"/>
    <property type="evidence" value="ECO:0007669"/>
    <property type="project" value="InterPro"/>
</dbReference>
<dbReference type="SUPFAM" id="SSF51278">
    <property type="entry name" value="Urease, beta-subunit"/>
    <property type="match status" value="1"/>
</dbReference>
<dbReference type="Pfam" id="PF04082">
    <property type="entry name" value="Fungal_trans"/>
    <property type="match status" value="1"/>
</dbReference>
<name>A0A9N8WZ09_GIBZA</name>
<dbReference type="SUPFAM" id="SSF51338">
    <property type="entry name" value="Composite domain of metallo-dependent hydrolases"/>
    <property type="match status" value="1"/>
</dbReference>
<dbReference type="Pfam" id="PF00699">
    <property type="entry name" value="Urease_beta"/>
    <property type="match status" value="1"/>
</dbReference>
<dbReference type="InterPro" id="IPR002019">
    <property type="entry name" value="Urease_beta-like"/>
</dbReference>
<dbReference type="PROSITE" id="PS50048">
    <property type="entry name" value="ZN2_CY6_FUNGAL_2"/>
    <property type="match status" value="1"/>
</dbReference>
<dbReference type="GO" id="GO:0003677">
    <property type="term" value="F:DNA binding"/>
    <property type="evidence" value="ECO:0007669"/>
    <property type="project" value="InterPro"/>
</dbReference>
<evidence type="ECO:0000256" key="3">
    <source>
        <dbReference type="ARBA" id="ARBA00022596"/>
    </source>
</evidence>
<keyword evidence="4 8" id="KW-0479">Metal-binding</keyword>
<dbReference type="HAMAP" id="MF_01953">
    <property type="entry name" value="Urease_alpha"/>
    <property type="match status" value="1"/>
</dbReference>
<dbReference type="InterPro" id="IPR006680">
    <property type="entry name" value="Amidohydro-rel"/>
</dbReference>
<dbReference type="PROSITE" id="PS51368">
    <property type="entry name" value="UREASE_3"/>
    <property type="match status" value="1"/>
</dbReference>
<dbReference type="SUPFAM" id="SSF51556">
    <property type="entry name" value="Metallo-dependent hydrolases"/>
    <property type="match status" value="1"/>
</dbReference>
<evidence type="ECO:0000313" key="15">
    <source>
        <dbReference type="EMBL" id="CAG2009733.1"/>
    </source>
</evidence>
<feature type="active site" description="Proton donor" evidence="9 10">
    <location>
        <position position="591"/>
    </location>
</feature>
<keyword evidence="6" id="KW-0539">Nucleus</keyword>
<evidence type="ECO:0000256" key="2">
    <source>
        <dbReference type="ARBA" id="ARBA00012934"/>
    </source>
</evidence>
<evidence type="ECO:0000256" key="1">
    <source>
        <dbReference type="ARBA" id="ARBA00004897"/>
    </source>
</evidence>
<dbReference type="SMART" id="SM00066">
    <property type="entry name" value="GAL4"/>
    <property type="match status" value="1"/>
</dbReference>
<feature type="binding site" evidence="8">
    <location>
        <position position="405"/>
    </location>
    <ligand>
        <name>Ni(2+)</name>
        <dbReference type="ChEBI" id="CHEBI:49786"/>
        <label>1</label>
    </ligand>
</feature>
<dbReference type="PROSITE" id="PS01120">
    <property type="entry name" value="UREASE_1"/>
    <property type="match status" value="1"/>
</dbReference>
<dbReference type="EMBL" id="CAJPIJ010000192">
    <property type="protein sequence ID" value="CAG2009733.1"/>
    <property type="molecule type" value="Genomic_DNA"/>
</dbReference>
<dbReference type="Gene3D" id="2.10.150.10">
    <property type="entry name" value="Urease, beta subunit"/>
    <property type="match status" value="1"/>
</dbReference>
<dbReference type="CDD" id="cd12148">
    <property type="entry name" value="fungal_TF_MHR"/>
    <property type="match status" value="1"/>
</dbReference>
<evidence type="ECO:0000256" key="9">
    <source>
        <dbReference type="PIRSR" id="PIRSR611612-52"/>
    </source>
</evidence>
<feature type="modified residue" description="N6-carboxylysine" evidence="7">
    <location>
        <position position="488"/>
    </location>
</feature>
<keyword evidence="3 8" id="KW-0533">Nickel</keyword>
<dbReference type="EC" id="3.5.1.5" evidence="2"/>
<feature type="binding site" evidence="8">
    <location>
        <position position="631"/>
    </location>
    <ligand>
        <name>Ni(2+)</name>
        <dbReference type="ChEBI" id="CHEBI:49786"/>
        <label>1</label>
    </ligand>
</feature>
<feature type="compositionally biased region" description="Low complexity" evidence="11">
    <location>
        <begin position="945"/>
        <end position="961"/>
    </location>
</feature>
<evidence type="ECO:0000313" key="16">
    <source>
        <dbReference type="Proteomes" id="UP000746612"/>
    </source>
</evidence>
<evidence type="ECO:0000256" key="5">
    <source>
        <dbReference type="ARBA" id="ARBA00022801"/>
    </source>
</evidence>
<comment type="pathway">
    <text evidence="1">Nitrogen metabolism; urea degradation; CO(2) and NH(3) from urea (urease route): step 1/1.</text>
</comment>
<dbReference type="InterPro" id="IPR007219">
    <property type="entry name" value="XnlR_reg_dom"/>
</dbReference>
<dbReference type="Pfam" id="PF00172">
    <property type="entry name" value="Zn_clus"/>
    <property type="match status" value="1"/>
</dbReference>
<dbReference type="Gene3D" id="2.30.40.10">
    <property type="entry name" value="Urease, subunit C, domain 1"/>
    <property type="match status" value="1"/>
</dbReference>
<dbReference type="PROSITE" id="PS00463">
    <property type="entry name" value="ZN2_CY6_FUNGAL_1"/>
    <property type="match status" value="1"/>
</dbReference>
<dbReference type="NCBIfam" id="TIGR01792">
    <property type="entry name" value="urease_alph"/>
    <property type="match status" value="1"/>
</dbReference>
<feature type="binding site" evidence="8">
    <location>
        <position position="517"/>
    </location>
    <ligand>
        <name>Ni(2+)</name>
        <dbReference type="ChEBI" id="CHEBI:49786"/>
        <label>2</label>
    </ligand>
</feature>
<keyword evidence="5 10" id="KW-0378">Hydrolase</keyword>
<proteinExistence type="inferred from homology"/>
<dbReference type="Proteomes" id="UP000746612">
    <property type="component" value="Unassembled WGS sequence"/>
</dbReference>
<feature type="binding site" description="via carbamate group" evidence="8">
    <location>
        <position position="488"/>
    </location>
    <ligand>
        <name>Ni(2+)</name>
        <dbReference type="ChEBI" id="CHEBI:49786"/>
        <label>1</label>
    </ligand>
</feature>
<feature type="binding site" description="via carbamate group" evidence="8">
    <location>
        <position position="488"/>
    </location>
    <ligand>
        <name>Ni(2+)</name>
        <dbReference type="ChEBI" id="CHEBI:49786"/>
        <label>2</label>
    </ligand>
</feature>
<evidence type="ECO:0000259" key="14">
    <source>
        <dbReference type="PROSITE" id="PS51368"/>
    </source>
</evidence>
<comment type="caution">
    <text evidence="15">The sequence shown here is derived from an EMBL/GenBank/DDBJ whole genome shotgun (WGS) entry which is preliminary data.</text>
</comment>
<dbReference type="InterPro" id="IPR036463">
    <property type="entry name" value="Urease_gamma_sf"/>
</dbReference>
<gene>
    <name evidence="15" type="ORF">MDCFG202_LOCUS587574</name>
</gene>
<reference evidence="15" key="1">
    <citation type="submission" date="2021-03" db="EMBL/GenBank/DDBJ databases">
        <authorList>
            <person name="Alouane T."/>
            <person name="Langin T."/>
            <person name="Bonhomme L."/>
        </authorList>
    </citation>
    <scope>NUCLEOTIDE SEQUENCE</scope>
    <source>
        <strain evidence="15">MDC_Fg202</strain>
    </source>
</reference>
<protein>
    <recommendedName>
        <fullName evidence="2">urease</fullName>
        <ecNumber evidence="2">3.5.1.5</ecNumber>
    </recommendedName>
</protein>
<dbReference type="InterPro" id="IPR050112">
    <property type="entry name" value="Urease_alpha_subunit"/>
</dbReference>
<dbReference type="InterPro" id="IPR036864">
    <property type="entry name" value="Zn2-C6_fun-type_DNA-bd_sf"/>
</dbReference>
<dbReference type="InterPro" id="IPR032466">
    <property type="entry name" value="Metal_Hydrolase"/>
</dbReference>
<dbReference type="SUPFAM" id="SSF54111">
    <property type="entry name" value="Urease, gamma-subunit"/>
    <property type="match status" value="1"/>
</dbReference>
<evidence type="ECO:0000256" key="6">
    <source>
        <dbReference type="ARBA" id="ARBA00023242"/>
    </source>
</evidence>
<dbReference type="CDD" id="cd00375">
    <property type="entry name" value="Urease_alpha"/>
    <property type="match status" value="1"/>
</dbReference>
<dbReference type="PANTHER" id="PTHR43440:SF1">
    <property type="entry name" value="UREASE"/>
    <property type="match status" value="1"/>
</dbReference>
<dbReference type="InterPro" id="IPR017951">
    <property type="entry name" value="Urease_asu_c"/>
</dbReference>
<sequence>MHYTPREVEKLTFSHAGHLAQKRLAHGRKLNHLESSALISNVLQEIIHNEDYSVADLMKLGKIILGRRHVHPSVVATLKQMQVEGTFETGTHLITIHNPISTDEGDLKMAFYGSFIPVPSAELFPSVNEADFHPLAMPGAIEPAEAEDIILNAGRDRVIITVTNKGTRAVHVGSHFHFMDTNPDLNFDREKAYGYHLDLPAGEFLRFEPNEPKSVTLVQIGGSKVIQGGSGLAKGPVNRHNAQNILRQLQQAGYQHSVEASEEQSLIRPCSISREAYASAYGPTTGDLIRLGSTDLWAKVEKDYTFYGDECTLGCGKTIRDGMGAASGCADADCLDLAIVNAVIIDWTGIFKADIGIKDGTIVGIGKAGNPSVMDGVSANMVIGSNTDIIDAGGKIVTAGGVDTHVHNICPQQAFEAISSGITTLFGGGTGPSTSSTAVNGTASKKYIRQMMQACDQLPVNFGLVGKGSDSEKVGLLDQINAGVIALKLHEDFGCTPSTIENCLNVCEEQDIQCHIHTDGLNEAGFLEHTAAIFKGRSIHVYHVEGAGGGHAPDVIKLVAYPNVLPSSTSPTMPFTTNTIEEHIDMAANCHRLSKDNPDDASFLKNRIREETISAEDILHDIGAISIMSSDSQAMGRSAEVLVCTWQAAHKNKLQRGALAEDKDTGADNFRIKRYISKYTINPAITQGISHTVGSVETGKLADLVIWDPAEFGTKPFQVLKKGFITYAQMGDPNGALSDVEPLVGRPMYGALHPESSVMFVSQASASQGGDVHSYNLKKQIEVVKNCRTVKKSDLKFNSATPNVDVDPETLAVTCDGMALKSEPNCIYCHVFCFKWYRSKRASTLSADYDLALLFVIYVPQYFTGFILSYVSTPSMENSEEDDGGTRNEPGTRAYRLHTRRRPCDKCRARKVRCQIEDGKSHCRRCENSQTPCTFEGRSRRTTRQSKTTSVSSSAHSPVVHHTSHDDTLGLDNSFGVSDEQHSDRPTIFVATPPVFTPETEIPYDHAQTLSSVATTTQLQFSRSVDDIQGQSSTLLGSSSEADPWLLRHCRFDDYGLRSFYGLQFRNIGGVPNRQKIPVHFIVTPKLTNDATLDKMMSLRSRLNGLISVSMGIRLAKLFYKHIYTLMPIISSSYFSQDLLDNPLPGSTALDHIPCHLLGAIYGLALPFARNDEHLSIIEIHHQLPSADIWNIVHESLQQQLRTPDLSVLTAGLMCLHATMNHRFATTTDTFKWTWLGTLVGIAQNLGLHLETRMCAIPAEEKQMRARLWWALYIEDSWLSLLMGRPPYISDDEWDVGELDDTDFAIPTSIPCTNVGHAEITRPFRDMARLSVIAHSVQSSLYSLKASQKLSENLSLSIQTAQPIFEQLSSWRASVQVPEASRTSNNGMLNDNESYPAAILIAHATLVTYVWRALLRPIVPSAVPPLVIDDQQLAEASLFMELQPRDVENLCWDVPDLSHLELPLRSSADGTRSHHTVIQNLHQSSLAWATSLSSLVKNLLPARFHDFWYSWSNICFAVMSSLVMVVFIQSPTQEAAARSKEMLMFWRQIARDQSKVSPMLLMTLARIDGYFAAGLHDVFSLPAHVEAALSP</sequence>
<evidence type="ECO:0000256" key="8">
    <source>
        <dbReference type="PIRSR" id="PIRSR611612-51"/>
    </source>
</evidence>
<dbReference type="InterPro" id="IPR036461">
    <property type="entry name" value="Urease_betasu_sf"/>
</dbReference>
<dbReference type="InterPro" id="IPR011059">
    <property type="entry name" value="Metal-dep_hydrolase_composite"/>
</dbReference>
<dbReference type="Gene3D" id="4.10.240.10">
    <property type="entry name" value="Zn(2)-C6 fungal-type DNA-binding domain"/>
    <property type="match status" value="1"/>
</dbReference>
<feature type="domain" description="Urease" evidence="14">
    <location>
        <begin position="400"/>
        <end position="824"/>
    </location>
</feature>
<dbReference type="CDD" id="cd00407">
    <property type="entry name" value="Urease_beta"/>
    <property type="match status" value="1"/>
</dbReference>
<keyword evidence="12" id="KW-0472">Membrane</keyword>
<evidence type="ECO:0000256" key="11">
    <source>
        <dbReference type="SAM" id="MobiDB-lite"/>
    </source>
</evidence>
<dbReference type="Gene3D" id="3.30.280.10">
    <property type="entry name" value="Urease, gamma-like subunit"/>
    <property type="match status" value="1"/>
</dbReference>
<evidence type="ECO:0000256" key="12">
    <source>
        <dbReference type="SAM" id="Phobius"/>
    </source>
</evidence>
<dbReference type="InterPro" id="IPR005848">
    <property type="entry name" value="Urease_asu"/>
</dbReference>
<dbReference type="GO" id="GO:0009039">
    <property type="term" value="F:urease activity"/>
    <property type="evidence" value="ECO:0007669"/>
    <property type="project" value="UniProtKB-EC"/>
</dbReference>
<dbReference type="InterPro" id="IPR029754">
    <property type="entry name" value="Urease_Ni-bd"/>
</dbReference>
<organism evidence="15 16">
    <name type="scientific">Gibberella zeae</name>
    <name type="common">Wheat head blight fungus</name>
    <name type="synonym">Fusarium graminearum</name>
    <dbReference type="NCBI Taxonomy" id="5518"/>
    <lineage>
        <taxon>Eukaryota</taxon>
        <taxon>Fungi</taxon>
        <taxon>Dikarya</taxon>
        <taxon>Ascomycota</taxon>
        <taxon>Pezizomycotina</taxon>
        <taxon>Sordariomycetes</taxon>
        <taxon>Hypocreomycetidae</taxon>
        <taxon>Hypocreales</taxon>
        <taxon>Nectriaceae</taxon>
        <taxon>Fusarium</taxon>
    </lineage>
</organism>
<dbReference type="GO" id="GO:0006351">
    <property type="term" value="P:DNA-templated transcription"/>
    <property type="evidence" value="ECO:0007669"/>
    <property type="project" value="InterPro"/>
</dbReference>
<feature type="domain" description="Zn(2)-C6 fungal-type" evidence="13">
    <location>
        <begin position="903"/>
        <end position="935"/>
    </location>
</feature>
<dbReference type="PANTHER" id="PTHR43440">
    <property type="entry name" value="UREASE"/>
    <property type="match status" value="1"/>
</dbReference>
<dbReference type="Pfam" id="PF00547">
    <property type="entry name" value="Urease_gamma"/>
    <property type="match status" value="1"/>
</dbReference>
<dbReference type="InterPro" id="IPR011612">
    <property type="entry name" value="Urease_alpha_N_dom"/>
</dbReference>
<dbReference type="Gene3D" id="3.20.20.140">
    <property type="entry name" value="Metal-dependent hydrolases"/>
    <property type="match status" value="1"/>
</dbReference>
<feature type="region of interest" description="Disordered" evidence="11">
    <location>
        <begin position="934"/>
        <end position="967"/>
    </location>
</feature>
<dbReference type="InterPro" id="IPR002026">
    <property type="entry name" value="Urease_gamma/gamma-beta_su"/>
</dbReference>
<evidence type="ECO:0000256" key="10">
    <source>
        <dbReference type="PROSITE-ProRule" id="PRU00700"/>
    </source>
</evidence>
<comment type="cofactor">
    <cofactor evidence="8">
        <name>Ni cation</name>
        <dbReference type="ChEBI" id="CHEBI:25516"/>
    </cofactor>
    <text evidence="8">Binds 2 nickel ions per subunit.</text>
</comment>
<dbReference type="CDD" id="cd00067">
    <property type="entry name" value="GAL4"/>
    <property type="match status" value="1"/>
</dbReference>
<dbReference type="Pfam" id="PF01979">
    <property type="entry name" value="Amidohydro_1"/>
    <property type="match status" value="1"/>
</dbReference>
<keyword evidence="12" id="KW-1133">Transmembrane helix</keyword>
<feature type="transmembrane region" description="Helical" evidence="12">
    <location>
        <begin position="1507"/>
        <end position="1528"/>
    </location>
</feature>
<dbReference type="CDD" id="cd00390">
    <property type="entry name" value="Urease_gamma"/>
    <property type="match status" value="1"/>
</dbReference>
<keyword evidence="12" id="KW-0812">Transmembrane</keyword>
<dbReference type="Pfam" id="PF00449">
    <property type="entry name" value="Urease_alpha"/>
    <property type="match status" value="1"/>
</dbReference>
<dbReference type="PRINTS" id="PR01752">
    <property type="entry name" value="UREASE"/>
</dbReference>
<dbReference type="NCBIfam" id="TIGR00192">
    <property type="entry name" value="urease_beta"/>
    <property type="match status" value="1"/>
</dbReference>
<feature type="binding site" evidence="8">
    <location>
        <position position="543"/>
    </location>
    <ligand>
        <name>Ni(2+)</name>
        <dbReference type="ChEBI" id="CHEBI:49786"/>
        <label>2</label>
    </ligand>
</feature>
<dbReference type="GO" id="GO:0016151">
    <property type="term" value="F:nickel cation binding"/>
    <property type="evidence" value="ECO:0007669"/>
    <property type="project" value="InterPro"/>
</dbReference>
<accession>A0A9N8WZ09</accession>
<dbReference type="SMART" id="SM00906">
    <property type="entry name" value="Fungal_trans"/>
    <property type="match status" value="1"/>
</dbReference>
<evidence type="ECO:0000259" key="13">
    <source>
        <dbReference type="PROSITE" id="PS50048"/>
    </source>
</evidence>
<dbReference type="GO" id="GO:0000981">
    <property type="term" value="F:DNA-binding transcription factor activity, RNA polymerase II-specific"/>
    <property type="evidence" value="ECO:0007669"/>
    <property type="project" value="InterPro"/>
</dbReference>
<dbReference type="NCBIfam" id="NF009686">
    <property type="entry name" value="PRK13207.1"/>
    <property type="match status" value="1"/>
</dbReference>